<organism evidence="2 3">
    <name type="scientific">Blautia faecis</name>
    <dbReference type="NCBI Taxonomy" id="871665"/>
    <lineage>
        <taxon>Bacteria</taxon>
        <taxon>Bacillati</taxon>
        <taxon>Bacillota</taxon>
        <taxon>Clostridia</taxon>
        <taxon>Lachnospirales</taxon>
        <taxon>Lachnospiraceae</taxon>
        <taxon>Blautia</taxon>
    </lineage>
</organism>
<dbReference type="InterPro" id="IPR045584">
    <property type="entry name" value="Pilin-like"/>
</dbReference>
<reference evidence="2 3" key="1">
    <citation type="journal article" date="2020" name="Cell Host Microbe">
        <title>Functional and Genomic Variation between Human-Derived Isolates of Lachnospiraceae Reveals Inter- and Intra-Species Diversity.</title>
        <authorList>
            <person name="Sorbara M.T."/>
            <person name="Littmann E.R."/>
            <person name="Fontana E."/>
            <person name="Moody T.U."/>
            <person name="Kohout C.E."/>
            <person name="Gjonbalaj M."/>
            <person name="Eaton V."/>
            <person name="Seok R."/>
            <person name="Leiner I.M."/>
            <person name="Pamer E.G."/>
        </authorList>
    </citation>
    <scope>NUCLEOTIDE SEQUENCE [LARGE SCALE GENOMIC DNA]</scope>
    <source>
        <strain evidence="2 3">MSK.17.74</strain>
    </source>
</reference>
<dbReference type="Gene3D" id="3.30.700.10">
    <property type="entry name" value="Glycoprotein, Type 4 Pilin"/>
    <property type="match status" value="1"/>
</dbReference>
<evidence type="ECO:0000313" key="2">
    <source>
        <dbReference type="EMBL" id="NSG87120.1"/>
    </source>
</evidence>
<dbReference type="EMBL" id="JAAITS010000061">
    <property type="protein sequence ID" value="NSG87120.1"/>
    <property type="molecule type" value="Genomic_DNA"/>
</dbReference>
<sequence>MFMKRKLKSDRGFTLAELLIVVAIIGVLVAIAIPIFTSQLERSREAVDLSDVRSAYAEVMMAAITGDTSATYTKDSGQKIYKEMDGTYSIMVTPLKQQKDDWQTPLPITIGGVSSNAGDTYWKGIPGPKGYCEITYHPQTSTGNEYVSFYWTGGTDNGNNPTLTPVPTQPIFPTETPTPTIPDNTITDVDSVVNKWGSYNWPSEPASGAGITIKIDLDYGQLISYHDSNNNVKYYVVANENGYKGRELGSSQDQGHYYWTPDGANGDLIAITKNPPHTWKNAINGVIYNLSKGDIYIDPQGYTYIYKATSTNQSVPNGVGNSQWVKVLDNKN</sequence>
<feature type="transmembrane region" description="Helical" evidence="1">
    <location>
        <begin position="12"/>
        <end position="36"/>
    </location>
</feature>
<protein>
    <submittedName>
        <fullName evidence="2">Type II secretion system protein</fullName>
    </submittedName>
</protein>
<proteinExistence type="predicted"/>
<dbReference type="NCBIfam" id="TIGR02532">
    <property type="entry name" value="IV_pilin_GFxxxE"/>
    <property type="match status" value="1"/>
</dbReference>
<keyword evidence="1" id="KW-1133">Transmembrane helix</keyword>
<keyword evidence="1" id="KW-0812">Transmembrane</keyword>
<keyword evidence="3" id="KW-1185">Reference proteome</keyword>
<keyword evidence="1" id="KW-0472">Membrane</keyword>
<evidence type="ECO:0000256" key="1">
    <source>
        <dbReference type="SAM" id="Phobius"/>
    </source>
</evidence>
<dbReference type="SUPFAM" id="SSF54523">
    <property type="entry name" value="Pili subunits"/>
    <property type="match status" value="1"/>
</dbReference>
<gene>
    <name evidence="2" type="ORF">G5B17_17315</name>
</gene>
<accession>A0ABX2HD82</accession>
<dbReference type="Proteomes" id="UP001644719">
    <property type="component" value="Unassembled WGS sequence"/>
</dbReference>
<comment type="caution">
    <text evidence="2">The sequence shown here is derived from an EMBL/GenBank/DDBJ whole genome shotgun (WGS) entry which is preliminary data.</text>
</comment>
<evidence type="ECO:0000313" key="3">
    <source>
        <dbReference type="Proteomes" id="UP001644719"/>
    </source>
</evidence>
<dbReference type="InterPro" id="IPR012902">
    <property type="entry name" value="N_methyl_site"/>
</dbReference>
<dbReference type="Pfam" id="PF07963">
    <property type="entry name" value="N_methyl"/>
    <property type="match status" value="1"/>
</dbReference>
<name>A0ABX2HD82_9FIRM</name>